<dbReference type="Proteomes" id="UP000288096">
    <property type="component" value="Unassembled WGS sequence"/>
</dbReference>
<dbReference type="AlphaFoldDB" id="A0A401G0W2"/>
<comment type="caution">
    <text evidence="1">The sequence shown here is derived from an EMBL/GenBank/DDBJ whole genome shotgun (WGS) entry which is preliminary data.</text>
</comment>
<dbReference type="EMBL" id="BEXT01000001">
    <property type="protein sequence ID" value="GBC62851.1"/>
    <property type="molecule type" value="Genomic_DNA"/>
</dbReference>
<accession>A0A401G0W2</accession>
<gene>
    <name evidence="1" type="ORF">DENIS_3835</name>
</gene>
<sequence>MEIPWESPGEWQGVNTALAGQVQRFGAELETGSRRAREIQALLATLFPLMDELCAGTCPACAAPCCEVAVIWYNYADLLFLHLNGLRGPEAQPMTDSDAMCRYSGARGCTLPRMVRPWICTWYVCPPQMAMVREKGRAFRENFDRVVGEIKSKRKEMADIFVRVTSGSGSDI</sequence>
<name>A0A401G0W2_9BACT</name>
<protein>
    <submittedName>
        <fullName evidence="1">Uncharacterized protein</fullName>
    </submittedName>
</protein>
<reference evidence="2" key="2">
    <citation type="submission" date="2019-01" db="EMBL/GenBank/DDBJ databases">
        <title>Genome sequence of Desulfonema ishimotonii strain Tokyo 01.</title>
        <authorList>
            <person name="Fukui M."/>
        </authorList>
    </citation>
    <scope>NUCLEOTIDE SEQUENCE [LARGE SCALE GENOMIC DNA]</scope>
    <source>
        <strain evidence="2">Tokyo 01</strain>
    </source>
</reference>
<evidence type="ECO:0000313" key="2">
    <source>
        <dbReference type="Proteomes" id="UP000288096"/>
    </source>
</evidence>
<reference evidence="2" key="1">
    <citation type="submission" date="2017-11" db="EMBL/GenBank/DDBJ databases">
        <authorList>
            <person name="Watanabe M."/>
            <person name="Kojima H."/>
        </authorList>
    </citation>
    <scope>NUCLEOTIDE SEQUENCE [LARGE SCALE GENOMIC DNA]</scope>
    <source>
        <strain evidence="2">Tokyo 01</strain>
    </source>
</reference>
<keyword evidence="2" id="KW-1185">Reference proteome</keyword>
<evidence type="ECO:0000313" key="1">
    <source>
        <dbReference type="EMBL" id="GBC62851.1"/>
    </source>
</evidence>
<organism evidence="1 2">
    <name type="scientific">Desulfonema ishimotonii</name>
    <dbReference type="NCBI Taxonomy" id="45657"/>
    <lineage>
        <taxon>Bacteria</taxon>
        <taxon>Pseudomonadati</taxon>
        <taxon>Thermodesulfobacteriota</taxon>
        <taxon>Desulfobacteria</taxon>
        <taxon>Desulfobacterales</taxon>
        <taxon>Desulfococcaceae</taxon>
        <taxon>Desulfonema</taxon>
    </lineage>
</organism>
<proteinExistence type="predicted"/>